<name>K1QZA3_MAGGI</name>
<dbReference type="HOGENOM" id="CLU_1867087_0_0_1"/>
<reference evidence="1" key="1">
    <citation type="journal article" date="2012" name="Nature">
        <title>The oyster genome reveals stress adaptation and complexity of shell formation.</title>
        <authorList>
            <person name="Zhang G."/>
            <person name="Fang X."/>
            <person name="Guo X."/>
            <person name="Li L."/>
            <person name="Luo R."/>
            <person name="Xu F."/>
            <person name="Yang P."/>
            <person name="Zhang L."/>
            <person name="Wang X."/>
            <person name="Qi H."/>
            <person name="Xiong Z."/>
            <person name="Que H."/>
            <person name="Xie Y."/>
            <person name="Holland P.W."/>
            <person name="Paps J."/>
            <person name="Zhu Y."/>
            <person name="Wu F."/>
            <person name="Chen Y."/>
            <person name="Wang J."/>
            <person name="Peng C."/>
            <person name="Meng J."/>
            <person name="Yang L."/>
            <person name="Liu J."/>
            <person name="Wen B."/>
            <person name="Zhang N."/>
            <person name="Huang Z."/>
            <person name="Zhu Q."/>
            <person name="Feng Y."/>
            <person name="Mount A."/>
            <person name="Hedgecock D."/>
            <person name="Xu Z."/>
            <person name="Liu Y."/>
            <person name="Domazet-Loso T."/>
            <person name="Du Y."/>
            <person name="Sun X."/>
            <person name="Zhang S."/>
            <person name="Liu B."/>
            <person name="Cheng P."/>
            <person name="Jiang X."/>
            <person name="Li J."/>
            <person name="Fan D."/>
            <person name="Wang W."/>
            <person name="Fu W."/>
            <person name="Wang T."/>
            <person name="Wang B."/>
            <person name="Zhang J."/>
            <person name="Peng Z."/>
            <person name="Li Y."/>
            <person name="Li N."/>
            <person name="Wang J."/>
            <person name="Chen M."/>
            <person name="He Y."/>
            <person name="Tan F."/>
            <person name="Song X."/>
            <person name="Zheng Q."/>
            <person name="Huang R."/>
            <person name="Yang H."/>
            <person name="Du X."/>
            <person name="Chen L."/>
            <person name="Yang M."/>
            <person name="Gaffney P.M."/>
            <person name="Wang S."/>
            <person name="Luo L."/>
            <person name="She Z."/>
            <person name="Ming Y."/>
            <person name="Huang W."/>
            <person name="Zhang S."/>
            <person name="Huang B."/>
            <person name="Zhang Y."/>
            <person name="Qu T."/>
            <person name="Ni P."/>
            <person name="Miao G."/>
            <person name="Wang J."/>
            <person name="Wang Q."/>
            <person name="Steinberg C.E."/>
            <person name="Wang H."/>
            <person name="Li N."/>
            <person name="Qian L."/>
            <person name="Zhang G."/>
            <person name="Li Y."/>
            <person name="Yang H."/>
            <person name="Liu X."/>
            <person name="Wang J."/>
            <person name="Yin Y."/>
            <person name="Wang J."/>
        </authorList>
    </citation>
    <scope>NUCLEOTIDE SEQUENCE [LARGE SCALE GENOMIC DNA]</scope>
    <source>
        <strain evidence="1">05x7-T-G4-1.051#20</strain>
    </source>
</reference>
<organism evidence="1">
    <name type="scientific">Magallana gigas</name>
    <name type="common">Pacific oyster</name>
    <name type="synonym">Crassostrea gigas</name>
    <dbReference type="NCBI Taxonomy" id="29159"/>
    <lineage>
        <taxon>Eukaryota</taxon>
        <taxon>Metazoa</taxon>
        <taxon>Spiralia</taxon>
        <taxon>Lophotrochozoa</taxon>
        <taxon>Mollusca</taxon>
        <taxon>Bivalvia</taxon>
        <taxon>Autobranchia</taxon>
        <taxon>Pteriomorphia</taxon>
        <taxon>Ostreida</taxon>
        <taxon>Ostreoidea</taxon>
        <taxon>Ostreidae</taxon>
        <taxon>Magallana</taxon>
    </lineage>
</organism>
<sequence length="137" mass="15501">MTTGKFLFVFYIDTVDERKKKTNMVIRLHNSCYIWASVLLTFPVLVGQHDHNVDLNNATSESRQFNGTPVPRVHVRKRTSLDVIFDWFYVTGGEKSSLNQDSSPGPLAYRAKALSPELLRPDILTDSHTPVNPVTIV</sequence>
<gene>
    <name evidence="1" type="ORF">CGI_10002914</name>
</gene>
<proteinExistence type="predicted"/>
<evidence type="ECO:0000313" key="1">
    <source>
        <dbReference type="EMBL" id="EKC34150.1"/>
    </source>
</evidence>
<dbReference type="EMBL" id="JH816858">
    <property type="protein sequence ID" value="EKC34150.1"/>
    <property type="molecule type" value="Genomic_DNA"/>
</dbReference>
<dbReference type="AlphaFoldDB" id="K1QZA3"/>
<protein>
    <submittedName>
        <fullName evidence="1">Uncharacterized protein</fullName>
    </submittedName>
</protein>
<dbReference type="InParanoid" id="K1QZA3"/>
<accession>K1QZA3</accession>